<evidence type="ECO:0000259" key="2">
    <source>
        <dbReference type="Pfam" id="PF05970"/>
    </source>
</evidence>
<keyword evidence="4" id="KW-1185">Reference proteome</keyword>
<dbReference type="GO" id="GO:0005524">
    <property type="term" value="F:ATP binding"/>
    <property type="evidence" value="ECO:0007669"/>
    <property type="project" value="UniProtKB-KW"/>
</dbReference>
<dbReference type="AlphaFoldDB" id="A0A182HPH9"/>
<keyword evidence="1" id="KW-0378">Hydrolase</keyword>
<evidence type="ECO:0000313" key="3">
    <source>
        <dbReference type="EnsemblMetazoa" id="AARA003168-PA"/>
    </source>
</evidence>
<keyword evidence="1" id="KW-0067">ATP-binding</keyword>
<feature type="domain" description="DNA helicase Pif1-like DEAD-box helicase" evidence="2">
    <location>
        <begin position="74"/>
        <end position="116"/>
    </location>
</feature>
<keyword evidence="1" id="KW-0547">Nucleotide-binding</keyword>
<comment type="cofactor">
    <cofactor evidence="1">
        <name>Mg(2+)</name>
        <dbReference type="ChEBI" id="CHEBI:18420"/>
    </cofactor>
</comment>
<keyword evidence="1" id="KW-0227">DNA damage</keyword>
<keyword evidence="1" id="KW-0234">DNA repair</keyword>
<organism evidence="3 4">
    <name type="scientific">Anopheles arabiensis</name>
    <name type="common">Mosquito</name>
    <dbReference type="NCBI Taxonomy" id="7173"/>
    <lineage>
        <taxon>Eukaryota</taxon>
        <taxon>Metazoa</taxon>
        <taxon>Ecdysozoa</taxon>
        <taxon>Arthropoda</taxon>
        <taxon>Hexapoda</taxon>
        <taxon>Insecta</taxon>
        <taxon>Pterygota</taxon>
        <taxon>Neoptera</taxon>
        <taxon>Endopterygota</taxon>
        <taxon>Diptera</taxon>
        <taxon>Nematocera</taxon>
        <taxon>Culicoidea</taxon>
        <taxon>Culicidae</taxon>
        <taxon>Anophelinae</taxon>
        <taxon>Anopheles</taxon>
    </lineage>
</organism>
<dbReference type="GO" id="GO:0006281">
    <property type="term" value="P:DNA repair"/>
    <property type="evidence" value="ECO:0007669"/>
    <property type="project" value="UniProtKB-KW"/>
</dbReference>
<dbReference type="GO" id="GO:0016787">
    <property type="term" value="F:hydrolase activity"/>
    <property type="evidence" value="ECO:0007669"/>
    <property type="project" value="UniProtKB-KW"/>
</dbReference>
<name>A0A182HPH9_ANOAR</name>
<protein>
    <recommendedName>
        <fullName evidence="1">ATP-dependent DNA helicase</fullName>
        <ecNumber evidence="1">5.6.2.3</ecNumber>
    </recommendedName>
</protein>
<dbReference type="Proteomes" id="UP000075840">
    <property type="component" value="Unassembled WGS sequence"/>
</dbReference>
<comment type="similarity">
    <text evidence="1">Belongs to the helicase family.</text>
</comment>
<dbReference type="GO" id="GO:0000723">
    <property type="term" value="P:telomere maintenance"/>
    <property type="evidence" value="ECO:0007669"/>
    <property type="project" value="InterPro"/>
</dbReference>
<dbReference type="GO" id="GO:0043139">
    <property type="term" value="F:5'-3' DNA helicase activity"/>
    <property type="evidence" value="ECO:0007669"/>
    <property type="project" value="UniProtKB-EC"/>
</dbReference>
<dbReference type="EnsemblMetazoa" id="AARA003168-RA">
    <property type="protein sequence ID" value="AARA003168-PA"/>
    <property type="gene ID" value="AARA003168"/>
</dbReference>
<accession>A0A182HPH9</accession>
<reference evidence="3" key="1">
    <citation type="submission" date="2022-08" db="UniProtKB">
        <authorList>
            <consortium name="EnsemblMetazoa"/>
        </authorList>
    </citation>
    <scope>IDENTIFICATION</scope>
    <source>
        <strain evidence="3">Dongola</strain>
    </source>
</reference>
<dbReference type="EC" id="5.6.2.3" evidence="1"/>
<keyword evidence="1" id="KW-0347">Helicase</keyword>
<sequence>MSHNDPTMPYSDSMYNEALIAIEDLCIIIANLSLHHFGLNSPNRAASDVVATEVNRELQYNITAMEDIVARNVPLQTLPVIPRSTYADEINACLKLSPLWHSFQKLQLSKNMRVEILQDSSAMTFSDQ</sequence>
<dbReference type="VEuPathDB" id="VectorBase:AARA003168"/>
<dbReference type="Pfam" id="PF05970">
    <property type="entry name" value="PIF1"/>
    <property type="match status" value="1"/>
</dbReference>
<proteinExistence type="inferred from homology"/>
<comment type="catalytic activity">
    <reaction evidence="1">
        <text>ATP + H2O = ADP + phosphate + H(+)</text>
        <dbReference type="Rhea" id="RHEA:13065"/>
        <dbReference type="ChEBI" id="CHEBI:15377"/>
        <dbReference type="ChEBI" id="CHEBI:15378"/>
        <dbReference type="ChEBI" id="CHEBI:30616"/>
        <dbReference type="ChEBI" id="CHEBI:43474"/>
        <dbReference type="ChEBI" id="CHEBI:456216"/>
        <dbReference type="EC" id="5.6.2.3"/>
    </reaction>
</comment>
<evidence type="ECO:0000313" key="4">
    <source>
        <dbReference type="Proteomes" id="UP000075840"/>
    </source>
</evidence>
<dbReference type="InterPro" id="IPR010285">
    <property type="entry name" value="DNA_helicase_pif1-like_DEAD"/>
</dbReference>
<evidence type="ECO:0000256" key="1">
    <source>
        <dbReference type="RuleBase" id="RU363044"/>
    </source>
</evidence>
<keyword evidence="1" id="KW-0233">DNA recombination</keyword>
<dbReference type="EMBL" id="APCN01007923">
    <property type="status" value="NOT_ANNOTATED_CDS"/>
    <property type="molecule type" value="Genomic_DNA"/>
</dbReference>
<dbReference type="GO" id="GO:0006310">
    <property type="term" value="P:DNA recombination"/>
    <property type="evidence" value="ECO:0007669"/>
    <property type="project" value="UniProtKB-KW"/>
</dbReference>